<evidence type="ECO:0000313" key="2">
    <source>
        <dbReference type="EMBL" id="QEW04255.1"/>
    </source>
</evidence>
<evidence type="ECO:0008006" key="4">
    <source>
        <dbReference type="Google" id="ProtNLM"/>
    </source>
</evidence>
<evidence type="ECO:0000313" key="3">
    <source>
        <dbReference type="Proteomes" id="UP000325516"/>
    </source>
</evidence>
<feature type="region of interest" description="Disordered" evidence="1">
    <location>
        <begin position="1"/>
        <end position="37"/>
    </location>
</feature>
<dbReference type="KEGG" id="mlz:F6J85_14930"/>
<gene>
    <name evidence="2" type="ORF">F6J85_14930</name>
</gene>
<organism evidence="2 3">
    <name type="scientific">Microbacterium lushaniae</name>
    <dbReference type="NCBI Taxonomy" id="2614639"/>
    <lineage>
        <taxon>Bacteria</taxon>
        <taxon>Bacillati</taxon>
        <taxon>Actinomycetota</taxon>
        <taxon>Actinomycetes</taxon>
        <taxon>Micrococcales</taxon>
        <taxon>Microbacteriaceae</taxon>
        <taxon>Microbacterium</taxon>
    </lineage>
</organism>
<keyword evidence="3" id="KW-1185">Reference proteome</keyword>
<reference evidence="3" key="1">
    <citation type="submission" date="2019-09" db="EMBL/GenBank/DDBJ databases">
        <title>Mumia zhuanghuii sp. nov. isolated from the intestinal contents of plateau pika (Ochotona curzoniae) in the Qinghai-Tibet plateau of China.</title>
        <authorList>
            <person name="Tian Z."/>
        </authorList>
    </citation>
    <scope>NUCLEOTIDE SEQUENCE [LARGE SCALE GENOMIC DNA]</scope>
    <source>
        <strain evidence="3">L-031</strain>
    </source>
</reference>
<proteinExistence type="predicted"/>
<dbReference type="Proteomes" id="UP000325516">
    <property type="component" value="Chromosome"/>
</dbReference>
<sequence>MSNMYGGEPAVTSTAEPQSGKVETAKSEAGEVAGSAKAEAGHVVETAKSEAAAVAGEAKTQVKDLYAQTQRELKDQAATQQQRVAEGLRSVGDELGAMAQRSETPGVATDIVSQVSTRLEDVASWIGDRDPGSLLNEVKSYARRKPGTFIAVAALAGLAAGRLTRALAEQASDEKSSAPQQPRSQGAVVDAAPAATMGAGNVTTAPPVIGGATPGTGVPAGTPVYDQVRAVGDGPGHGGGSTDVRSDTV</sequence>
<name>A0A5J6L732_9MICO</name>
<dbReference type="AlphaFoldDB" id="A0A5J6L732"/>
<accession>A0A5J6L732</accession>
<feature type="compositionally biased region" description="Low complexity" evidence="1">
    <location>
        <begin position="203"/>
        <end position="224"/>
    </location>
</feature>
<evidence type="ECO:0000256" key="1">
    <source>
        <dbReference type="SAM" id="MobiDB-lite"/>
    </source>
</evidence>
<feature type="region of interest" description="Disordered" evidence="1">
    <location>
        <begin position="169"/>
        <end position="249"/>
    </location>
</feature>
<protein>
    <recommendedName>
        <fullName evidence="4">DUF3618 domain-containing protein</fullName>
    </recommendedName>
</protein>
<dbReference type="EMBL" id="CP044232">
    <property type="protein sequence ID" value="QEW04255.1"/>
    <property type="molecule type" value="Genomic_DNA"/>
</dbReference>
<dbReference type="RefSeq" id="WP_150926227.1">
    <property type="nucleotide sequence ID" value="NZ_CP044232.1"/>
</dbReference>